<dbReference type="InterPro" id="IPR003115">
    <property type="entry name" value="ParB_N"/>
</dbReference>
<sequence>MGKQKLTPEQEREIYDLRQATPAPSFAEIGTRFGVDKSAAVRAYARAEAAIAAKAGPSLPAQAPAVVPMGVSAAPHDRIAPSPLNPRQRIDEDELTKLVDSVRIEGVLLPLLVRYARQAFTQPTDPRVEYEIIAGERRWQATRRLIDAGERPADTPLPIRLIDPCDDAKLLELALTENVARKDMTPWEEAEAFEKLRKLGRSAAEIAATVGMVKRTVEMRLRLVRDLDVAAKDALRDGRITVEAANILAAFCPLPSQSLALDQIAKGSFPTTRDLKRYLTQSLIPTTVAFFPPAEYTGELIADESDPNVAYFADAKLFEKLQQKAIAEAEIKARAKGYAWTRVIDGRKPGEYFSSWDWETDKKDPARGVVYEIKGNGLVVVHTDLVSKAERTKQAASAAGLTGDAPAEQSSSVTKGHYCHARRRKTVALQTALSRSPVMAMRAACLALIGCGENVRIRTEHLGADDKAWSQDVEDTIAHYLPRFADAAKKGFEIAAGDVRRKDWGEADNGAAWGALAAMTDAEVGEFFAALVALRVGSFATYSPEAGDRPAVVGMARSLGLIGAEEAHGLTLLPEDLDGLRKPALLDVWAQVSPNSDAPDVGGIKGLREDIVCQAPPTYVLPSLRFGLKAEIEAALKATPPAGPDPRQIDLEEAIAAKGVRDISLETIVAALAPVIDNPFAPTGETPLFELVPEARIEAAAGTLARAFGLPSITPDVLLTIEDLDHLALVLENHRAALATGEAA</sequence>
<dbReference type="InterPro" id="IPR004437">
    <property type="entry name" value="ParB/RepB/Spo0J"/>
</dbReference>
<dbReference type="AlphaFoldDB" id="Q2W769"/>
<dbReference type="NCBIfam" id="TIGR00180">
    <property type="entry name" value="parB_part"/>
    <property type="match status" value="1"/>
</dbReference>
<accession>Q2W769</accession>
<evidence type="ECO:0000256" key="1">
    <source>
        <dbReference type="ARBA" id="ARBA00006295"/>
    </source>
</evidence>
<protein>
    <submittedName>
        <fullName evidence="4">Predicted transcriptional regulator</fullName>
    </submittedName>
</protein>
<dbReference type="KEGG" id="mag:amb1502"/>
<dbReference type="Gene3D" id="1.10.10.2830">
    <property type="match status" value="1"/>
</dbReference>
<dbReference type="SMART" id="SM00470">
    <property type="entry name" value="ParB"/>
    <property type="match status" value="1"/>
</dbReference>
<dbReference type="InterPro" id="IPR050336">
    <property type="entry name" value="Chromosome_partition/occlusion"/>
</dbReference>
<dbReference type="PANTHER" id="PTHR33375">
    <property type="entry name" value="CHROMOSOME-PARTITIONING PROTEIN PARB-RELATED"/>
    <property type="match status" value="1"/>
</dbReference>
<name>Q2W769_PARM1</name>
<dbReference type="HOGENOM" id="CLU_373312_0_0_5"/>
<evidence type="ECO:0000259" key="3">
    <source>
        <dbReference type="SMART" id="SM00470"/>
    </source>
</evidence>
<evidence type="ECO:0000256" key="2">
    <source>
        <dbReference type="SAM" id="MobiDB-lite"/>
    </source>
</evidence>
<dbReference type="Pfam" id="PF02195">
    <property type="entry name" value="ParB_N"/>
    <property type="match status" value="1"/>
</dbReference>
<dbReference type="OrthoDB" id="9802051at2"/>
<dbReference type="GO" id="GO:0007059">
    <property type="term" value="P:chromosome segregation"/>
    <property type="evidence" value="ECO:0007669"/>
    <property type="project" value="TreeGrafter"/>
</dbReference>
<evidence type="ECO:0000313" key="4">
    <source>
        <dbReference type="EMBL" id="BAE50306.1"/>
    </source>
</evidence>
<feature type="domain" description="ParB-like N-terminal" evidence="3">
    <location>
        <begin position="72"/>
        <end position="179"/>
    </location>
</feature>
<comment type="similarity">
    <text evidence="1">Belongs to the ParB family.</text>
</comment>
<reference evidence="4 5" key="1">
    <citation type="journal article" date="2005" name="DNA Res.">
        <title>Complete genome sequence of the facultative anaerobic magnetotactic bacterium Magnetospirillum sp. strain AMB-1.</title>
        <authorList>
            <person name="Matsunaga T."/>
            <person name="Okamura Y."/>
            <person name="Fukuda Y."/>
            <person name="Wahyudi A.T."/>
            <person name="Murase Y."/>
            <person name="Takeyama H."/>
        </authorList>
    </citation>
    <scope>NUCLEOTIDE SEQUENCE [LARGE SCALE GENOMIC DNA]</scope>
    <source>
        <strain evidence="5">ATCC 700264 / AMB-1</strain>
    </source>
</reference>
<keyword evidence="5" id="KW-1185">Reference proteome</keyword>
<dbReference type="Proteomes" id="UP000007058">
    <property type="component" value="Chromosome"/>
</dbReference>
<dbReference type="Gene3D" id="3.90.1530.30">
    <property type="match status" value="1"/>
</dbReference>
<dbReference type="Pfam" id="PF17762">
    <property type="entry name" value="HTH_ParB"/>
    <property type="match status" value="1"/>
</dbReference>
<dbReference type="SUPFAM" id="SSF109709">
    <property type="entry name" value="KorB DNA-binding domain-like"/>
    <property type="match status" value="1"/>
</dbReference>
<dbReference type="SUPFAM" id="SSF110849">
    <property type="entry name" value="ParB/Sulfiredoxin"/>
    <property type="match status" value="1"/>
</dbReference>
<dbReference type="PANTHER" id="PTHR33375:SF7">
    <property type="entry name" value="CHROMOSOME 2-PARTITIONING PROTEIN PARB-RELATED"/>
    <property type="match status" value="1"/>
</dbReference>
<dbReference type="RefSeq" id="WP_011383912.1">
    <property type="nucleotide sequence ID" value="NC_007626.1"/>
</dbReference>
<dbReference type="STRING" id="342108.amb1502"/>
<dbReference type="InterPro" id="IPR036086">
    <property type="entry name" value="ParB/Sulfiredoxin_sf"/>
</dbReference>
<dbReference type="GO" id="GO:0003677">
    <property type="term" value="F:DNA binding"/>
    <property type="evidence" value="ECO:0007669"/>
    <property type="project" value="InterPro"/>
</dbReference>
<dbReference type="InterPro" id="IPR041468">
    <property type="entry name" value="HTH_ParB/Spo0J"/>
</dbReference>
<gene>
    <name evidence="4" type="ordered locus">amb1502</name>
</gene>
<evidence type="ECO:0000313" key="5">
    <source>
        <dbReference type="Proteomes" id="UP000007058"/>
    </source>
</evidence>
<organism evidence="4 5">
    <name type="scientific">Paramagnetospirillum magneticum (strain ATCC 700264 / AMB-1)</name>
    <name type="common">Magnetospirillum magneticum</name>
    <dbReference type="NCBI Taxonomy" id="342108"/>
    <lineage>
        <taxon>Bacteria</taxon>
        <taxon>Pseudomonadati</taxon>
        <taxon>Pseudomonadota</taxon>
        <taxon>Alphaproteobacteria</taxon>
        <taxon>Rhodospirillales</taxon>
        <taxon>Magnetospirillaceae</taxon>
        <taxon>Paramagnetospirillum</taxon>
    </lineage>
</organism>
<dbReference type="GO" id="GO:0005694">
    <property type="term" value="C:chromosome"/>
    <property type="evidence" value="ECO:0007669"/>
    <property type="project" value="TreeGrafter"/>
</dbReference>
<proteinExistence type="inferred from homology"/>
<feature type="region of interest" description="Disordered" evidence="2">
    <location>
        <begin position="397"/>
        <end position="416"/>
    </location>
</feature>
<dbReference type="EMBL" id="AP007255">
    <property type="protein sequence ID" value="BAE50306.1"/>
    <property type="molecule type" value="Genomic_DNA"/>
</dbReference>